<dbReference type="RefSeq" id="WP_064318623.1">
    <property type="nucleotide sequence ID" value="NZ_JACI01000002.1"/>
</dbReference>
<dbReference type="EMBL" id="JACI01000002">
    <property type="protein sequence ID" value="OAQ14143.1"/>
    <property type="molecule type" value="Genomic_DNA"/>
</dbReference>
<proteinExistence type="predicted"/>
<evidence type="ECO:0000313" key="2">
    <source>
        <dbReference type="EMBL" id="OAQ14143.1"/>
    </source>
</evidence>
<accession>A0A179CW57</accession>
<comment type="caution">
    <text evidence="2">The sequence shown here is derived from an EMBL/GenBank/DDBJ whole genome shotgun (WGS) entry which is preliminary data.</text>
</comment>
<evidence type="ECO:0000256" key="1">
    <source>
        <dbReference type="SAM" id="SignalP"/>
    </source>
</evidence>
<dbReference type="PROSITE" id="PS51257">
    <property type="entry name" value="PROKAR_LIPOPROTEIN"/>
    <property type="match status" value="1"/>
</dbReference>
<keyword evidence="1" id="KW-0732">Signal</keyword>
<dbReference type="Proteomes" id="UP000078358">
    <property type="component" value="Unassembled WGS sequence"/>
</dbReference>
<feature type="signal peptide" evidence="1">
    <location>
        <begin position="1"/>
        <end position="21"/>
    </location>
</feature>
<feature type="chain" id="PRO_5008100039" description="Lipoprotein" evidence="1">
    <location>
        <begin position="22"/>
        <end position="123"/>
    </location>
</feature>
<dbReference type="AlphaFoldDB" id="A0A179CW57"/>
<dbReference type="PATRIC" id="fig|1261658.3.peg.1402"/>
<organism evidence="2">
    <name type="scientific">Bibersteinia trehalosi Y31</name>
    <dbReference type="NCBI Taxonomy" id="1261658"/>
    <lineage>
        <taxon>Bacteria</taxon>
        <taxon>Pseudomonadati</taxon>
        <taxon>Pseudomonadota</taxon>
        <taxon>Gammaproteobacteria</taxon>
        <taxon>Pasteurellales</taxon>
        <taxon>Pasteurellaceae</taxon>
        <taxon>Bibersteinia</taxon>
    </lineage>
</organism>
<reference evidence="2" key="1">
    <citation type="submission" date="2014-01" db="EMBL/GenBank/DDBJ databases">
        <authorList>
            <person name="Zuccon D."/>
        </authorList>
    </citation>
    <scope>NUCLEOTIDE SEQUENCE [LARGE SCALE GENOMIC DNA]</scope>
    <source>
        <strain evidence="2">Y31</strain>
    </source>
</reference>
<protein>
    <recommendedName>
        <fullName evidence="3">Lipoprotein</fullName>
    </recommendedName>
</protein>
<sequence length="123" mass="13607">MRKILFILTLASLVTACSANSGETAILGSDRDTHSCISSAGYRYSMIKQNCIQPFAIADIKLTDPNDNTLALYVILSEDRQKAEIFSASKTKSTLFEAVKGGYVSQDGKVRLINQRQIWKITK</sequence>
<name>A0A179CW57_BIBTR</name>
<evidence type="ECO:0008006" key="3">
    <source>
        <dbReference type="Google" id="ProtNLM"/>
    </source>
</evidence>
<gene>
    <name evidence="2" type="ORF">F480_07050</name>
</gene>